<evidence type="ECO:0000259" key="9">
    <source>
        <dbReference type="Pfam" id="PF03345"/>
    </source>
</evidence>
<dbReference type="InterPro" id="IPR005013">
    <property type="entry name" value="DDOST_48_kDa_subunit"/>
</dbReference>
<dbReference type="Proteomes" id="UP000011096">
    <property type="component" value="Unassembled WGS sequence"/>
</dbReference>
<dbReference type="GO" id="GO:0008250">
    <property type="term" value="C:oligosaccharyltransferase complex"/>
    <property type="evidence" value="ECO:0007669"/>
    <property type="project" value="TreeGrafter"/>
</dbReference>
<dbReference type="InterPro" id="IPR055459">
    <property type="entry name" value="OST48_MD"/>
</dbReference>
<comment type="function">
    <text evidence="8">Subunit of the oligosaccharyl transferase (OST) complex that catalyzes the initial transfer of a defined glycan (Glc(3)Man(9)GlcNAc(2) in eukaryotes) from the lipid carrier dolichol-pyrophosphate to an asparagine residue within an Asn-X-Ser/Thr consensus motif in nascent polypeptide chains, the first step in protein N-glycosylation. N-glycosylation occurs cotranslationally and the complex associates with the Sec61 complex at the channel-forming translocon complex that mediates protein translocation across the endoplasmic reticulum (ER).</text>
</comment>
<comment type="similarity">
    <text evidence="3 8">Belongs to the DDOST 48 kDa subunit family.</text>
</comment>
<comment type="subunit">
    <text evidence="8">Component of the oligosaccharyltransferase (OST) complex.</text>
</comment>
<dbReference type="UniPathway" id="UPA00378"/>
<dbReference type="OrthoDB" id="29105at2759"/>
<dbReference type="AlphaFoldDB" id="A0A7J6IWS1"/>
<keyword evidence="4 8" id="KW-0812">Transmembrane</keyword>
<dbReference type="GeneID" id="43605827"/>
<evidence type="ECO:0000313" key="12">
    <source>
        <dbReference type="Proteomes" id="UP000011096"/>
    </source>
</evidence>
<evidence type="ECO:0000256" key="4">
    <source>
        <dbReference type="ARBA" id="ARBA00022692"/>
    </source>
</evidence>
<dbReference type="Pfam" id="PF03345">
    <property type="entry name" value="OST48_N"/>
    <property type="match status" value="1"/>
</dbReference>
<feature type="chain" id="PRO_5029941448" description="Dolichyl-diphosphooligosaccharide--protein glycosyltransferase subunit WBP1" evidence="8">
    <location>
        <begin position="19"/>
        <end position="460"/>
    </location>
</feature>
<dbReference type="Pfam" id="PF23358">
    <property type="entry name" value="OST48_MD"/>
    <property type="match status" value="1"/>
</dbReference>
<dbReference type="InterPro" id="IPR055457">
    <property type="entry name" value="OST48_N"/>
</dbReference>
<dbReference type="PANTHER" id="PTHR10830">
    <property type="entry name" value="DOLICHYL-DIPHOSPHOOLIGOSACCHARIDE--PROTEIN GLYCOSYLTRANSFERASE 48 KDA SUBUNIT"/>
    <property type="match status" value="1"/>
</dbReference>
<gene>
    <name evidence="11" type="primary">wbp1</name>
    <name evidence="11" type="ORF">CGGC5_v010781</name>
</gene>
<evidence type="ECO:0000256" key="2">
    <source>
        <dbReference type="ARBA" id="ARBA00004922"/>
    </source>
</evidence>
<dbReference type="GO" id="GO:0016740">
    <property type="term" value="F:transferase activity"/>
    <property type="evidence" value="ECO:0007669"/>
    <property type="project" value="UniProtKB-KW"/>
</dbReference>
<dbReference type="PANTHER" id="PTHR10830:SF0">
    <property type="entry name" value="DOLICHYL-DIPHOSPHOOLIGOSACCHARIDE--PROTEIN GLYCOSYLTRANSFERASE 48 KDA SUBUNIT"/>
    <property type="match status" value="1"/>
</dbReference>
<keyword evidence="11" id="KW-0808">Transferase</keyword>
<accession>A0A7J6IWS1</accession>
<feature type="transmembrane region" description="Helical" evidence="8">
    <location>
        <begin position="423"/>
        <end position="448"/>
    </location>
</feature>
<keyword evidence="8" id="KW-0732">Signal</keyword>
<keyword evidence="6 8" id="KW-1133">Transmembrane helix</keyword>
<evidence type="ECO:0000256" key="1">
    <source>
        <dbReference type="ARBA" id="ARBA00004479"/>
    </source>
</evidence>
<dbReference type="RefSeq" id="XP_031892471.1">
    <property type="nucleotide sequence ID" value="XM_032021624.1"/>
</dbReference>
<name>A0A7J6IWS1_COLFN</name>
<dbReference type="InParanoid" id="A0A7J6IWS1"/>
<feature type="domain" description="OST48 middle" evidence="10">
    <location>
        <begin position="305"/>
        <end position="447"/>
    </location>
</feature>
<feature type="signal peptide" evidence="8">
    <location>
        <begin position="1"/>
        <end position="18"/>
    </location>
</feature>
<dbReference type="EMBL" id="ANPB02000006">
    <property type="protein sequence ID" value="KAF4480672.1"/>
    <property type="molecule type" value="Genomic_DNA"/>
</dbReference>
<keyword evidence="12" id="KW-1185">Reference proteome</keyword>
<proteinExistence type="inferred from homology"/>
<comment type="caution">
    <text evidence="11">The sequence shown here is derived from an EMBL/GenBank/DDBJ whole genome shotgun (WGS) entry which is preliminary data.</text>
</comment>
<protein>
    <recommendedName>
        <fullName evidence="8">Dolichyl-diphosphooligosaccharide--protein glycosyltransferase subunit WBP1</fullName>
        <shortName evidence="8">Oligosaccharyl transferase subunit WBP1</shortName>
    </recommendedName>
</protein>
<keyword evidence="7 8" id="KW-0472">Membrane</keyword>
<keyword evidence="5 8" id="KW-0256">Endoplasmic reticulum</keyword>
<feature type="domain" description="OST48 N-terminal" evidence="9">
    <location>
        <begin position="25"/>
        <end position="285"/>
    </location>
</feature>
<comment type="pathway">
    <text evidence="2 8">Protein modification; protein glycosylation.</text>
</comment>
<reference evidence="11 12" key="2">
    <citation type="submission" date="2020-04" db="EMBL/GenBank/DDBJ databases">
        <title>Genome sequencing and assembly of multiple isolates from the Colletotrichum gloeosporioides species complex.</title>
        <authorList>
            <person name="Gan P."/>
            <person name="Shirasu K."/>
        </authorList>
    </citation>
    <scope>NUCLEOTIDE SEQUENCE [LARGE SCALE GENOMIC DNA]</scope>
    <source>
        <strain evidence="11 12">Nara gc5</strain>
    </source>
</reference>
<sequence>MRSLLSLCLLFLAAAVHAVSVAGGRLLAIMDDVAEKETYSKFLGDLEGRGFSITYESPKSESLQLFKLGERVYDHVLLFPSKIKGLGPNLTPNILLQFINADGNILLALSSEATVPSSLVSLLAELDIALPADRTGLVVDHFNYDALSAPEKHDVLALPAPAPLRAGLKTYFSQDGEIVAFPHAIGHVLGAGQLLTPIVRAPKTAYSYNPKEQAEALDAADLFAAGEQLALVSAFQARNSARFTLLGSAELLSDAWFDAKVKPAGAAKEVKTWNREFAKRLAGWTFKEIGVVRVNEIEHHLNEAANDTNPEIYRVKNEVTYIISVSEYSWDKWTPFTVPADDELQLEFSMLSPFHRLRLEPKATTGDASTFAVSFVLPDQHGIFNFKINYKRPFLNYLEEKNTVSVRHMAHDEWPRSYVISGAWPWLGGIFATVSGFVLFSAVWMYSAPTAVAGQAKKTQ</sequence>
<comment type="subcellular location">
    <subcellularLocation>
        <location evidence="8">Endoplasmic reticulum membrane</location>
        <topology evidence="8">Single-pass type I membrane protein</topology>
    </subcellularLocation>
    <subcellularLocation>
        <location evidence="1">Membrane</location>
        <topology evidence="1">Single-pass type I membrane protein</topology>
    </subcellularLocation>
</comment>
<evidence type="ECO:0000256" key="8">
    <source>
        <dbReference type="RuleBase" id="RU361142"/>
    </source>
</evidence>
<evidence type="ECO:0000313" key="11">
    <source>
        <dbReference type="EMBL" id="KAF4480672.1"/>
    </source>
</evidence>
<dbReference type="GO" id="GO:0018279">
    <property type="term" value="P:protein N-linked glycosylation via asparagine"/>
    <property type="evidence" value="ECO:0007669"/>
    <property type="project" value="UniProtKB-UniRule"/>
</dbReference>
<evidence type="ECO:0000256" key="6">
    <source>
        <dbReference type="ARBA" id="ARBA00022989"/>
    </source>
</evidence>
<evidence type="ECO:0000256" key="5">
    <source>
        <dbReference type="ARBA" id="ARBA00022824"/>
    </source>
</evidence>
<evidence type="ECO:0000256" key="3">
    <source>
        <dbReference type="ARBA" id="ARBA00008743"/>
    </source>
</evidence>
<dbReference type="FunCoup" id="A0A7J6IWS1">
    <property type="interactions" value="1041"/>
</dbReference>
<reference evidence="11 12" key="1">
    <citation type="submission" date="2012-08" db="EMBL/GenBank/DDBJ databases">
        <authorList>
            <person name="Gan P.H.P."/>
            <person name="Ikeda K."/>
            <person name="Irieda H."/>
            <person name="Narusaka M."/>
            <person name="O'Connell R.J."/>
            <person name="Narusaka Y."/>
            <person name="Takano Y."/>
            <person name="Kubo Y."/>
            <person name="Shirasu K."/>
        </authorList>
    </citation>
    <scope>NUCLEOTIDE SEQUENCE [LARGE SCALE GENOMIC DNA]</scope>
    <source>
        <strain evidence="11 12">Nara gc5</strain>
    </source>
</reference>
<evidence type="ECO:0000259" key="10">
    <source>
        <dbReference type="Pfam" id="PF23358"/>
    </source>
</evidence>
<evidence type="ECO:0000256" key="7">
    <source>
        <dbReference type="ARBA" id="ARBA00023136"/>
    </source>
</evidence>
<organism evidence="11 12">
    <name type="scientific">Colletotrichum fructicola (strain Nara gc5)</name>
    <name type="common">Anthracnose fungus</name>
    <name type="synonym">Colletotrichum gloeosporioides (strain Nara gc5)</name>
    <dbReference type="NCBI Taxonomy" id="1213859"/>
    <lineage>
        <taxon>Eukaryota</taxon>
        <taxon>Fungi</taxon>
        <taxon>Dikarya</taxon>
        <taxon>Ascomycota</taxon>
        <taxon>Pezizomycotina</taxon>
        <taxon>Sordariomycetes</taxon>
        <taxon>Hypocreomycetidae</taxon>
        <taxon>Glomerellales</taxon>
        <taxon>Glomerellaceae</taxon>
        <taxon>Colletotrichum</taxon>
        <taxon>Colletotrichum gloeosporioides species complex</taxon>
    </lineage>
</organism>